<dbReference type="PANTHER" id="PTHR46609">
    <property type="entry name" value="EXONUCLEASE, PHAGE-TYPE/RECB, C-TERMINAL DOMAIN-CONTAINING PROTEIN"/>
    <property type="match status" value="1"/>
</dbReference>
<accession>A0AAD5DUC2</accession>
<dbReference type="Gene3D" id="3.90.320.10">
    <property type="match status" value="1"/>
</dbReference>
<name>A0AAD5DUC2_9CHLO</name>
<dbReference type="AlphaFoldDB" id="A0AAD5DUC2"/>
<dbReference type="Pfam" id="PF09588">
    <property type="entry name" value="YqaJ"/>
    <property type="match status" value="1"/>
</dbReference>
<dbReference type="InterPro" id="IPR019080">
    <property type="entry name" value="YqaJ_viral_recombinase"/>
</dbReference>
<comment type="caution">
    <text evidence="2">The sequence shown here is derived from an EMBL/GenBank/DDBJ whole genome shotgun (WGS) entry which is preliminary data.</text>
</comment>
<dbReference type="Proteomes" id="UP001205105">
    <property type="component" value="Unassembled WGS sequence"/>
</dbReference>
<dbReference type="InterPro" id="IPR011604">
    <property type="entry name" value="PDDEXK-like_dom_sf"/>
</dbReference>
<gene>
    <name evidence="2" type="ORF">COHA_003113</name>
</gene>
<proteinExistence type="predicted"/>
<protein>
    <recommendedName>
        <fullName evidence="1">YqaJ viral recombinase domain-containing protein</fullName>
    </recommendedName>
</protein>
<evidence type="ECO:0000259" key="1">
    <source>
        <dbReference type="Pfam" id="PF09588"/>
    </source>
</evidence>
<dbReference type="CDD" id="cd22343">
    <property type="entry name" value="PDDEXK_lambda_exonuclease-like"/>
    <property type="match status" value="1"/>
</dbReference>
<organism evidence="2 3">
    <name type="scientific">Chlorella ohadii</name>
    <dbReference type="NCBI Taxonomy" id="2649997"/>
    <lineage>
        <taxon>Eukaryota</taxon>
        <taxon>Viridiplantae</taxon>
        <taxon>Chlorophyta</taxon>
        <taxon>core chlorophytes</taxon>
        <taxon>Trebouxiophyceae</taxon>
        <taxon>Chlorellales</taxon>
        <taxon>Chlorellaceae</taxon>
        <taxon>Chlorella clade</taxon>
        <taxon>Chlorella</taxon>
    </lineage>
</organism>
<evidence type="ECO:0000313" key="3">
    <source>
        <dbReference type="Proteomes" id="UP001205105"/>
    </source>
</evidence>
<evidence type="ECO:0000313" key="2">
    <source>
        <dbReference type="EMBL" id="KAI7843281.1"/>
    </source>
</evidence>
<dbReference type="PANTHER" id="PTHR46609:SF6">
    <property type="entry name" value="EXONUCLEASE, PHAGE-TYPE_RECB, C-TERMINAL DOMAIN-CONTAINING PROTEIN-RELATED"/>
    <property type="match status" value="1"/>
</dbReference>
<feature type="domain" description="YqaJ viral recombinase" evidence="1">
    <location>
        <begin position="53"/>
        <end position="246"/>
    </location>
</feature>
<reference evidence="2" key="1">
    <citation type="submission" date="2020-11" db="EMBL/GenBank/DDBJ databases">
        <title>Chlorella ohadii genome sequencing and assembly.</title>
        <authorList>
            <person name="Murik O."/>
            <person name="Treves H."/>
            <person name="Kedem I."/>
            <person name="Shotland Y."/>
            <person name="Kaplan A."/>
        </authorList>
    </citation>
    <scope>NUCLEOTIDE SEQUENCE</scope>
    <source>
        <strain evidence="2">1</strain>
    </source>
</reference>
<dbReference type="SUPFAM" id="SSF52980">
    <property type="entry name" value="Restriction endonuclease-like"/>
    <property type="match status" value="1"/>
</dbReference>
<dbReference type="GO" id="GO:0006281">
    <property type="term" value="P:DNA repair"/>
    <property type="evidence" value="ECO:0007669"/>
    <property type="project" value="UniProtKB-ARBA"/>
</dbReference>
<sequence>MRGNRRVKAATEAFRRSFAEAAVAALAAQQRSGGGNGASDVAAAEGGEQRSAEWFKLRERRLTASAFSKALGLFSGDRHQLWEEKVGLVQPFAGNAATEWGTAAEPRALATYQAVTGQRIASCMFQVKHDDPVHGWLGASPDGLIESLTLEAAGPSLAASSSAAPWDAAEAADGSSAAPWDLAAAAGSLPPHVTAAVAAGHGPLAGPGRGILEIKCPHNKGQPELAVPPQHATWYYMPQVQGLMDIFDCEWANLYIWTGRRGSAVYHIRRDRAYWARLWSVLADFWWNHVVPARQEFQAGRWEEVESYRPPMTIPEAEELRAWSKRMALAAPATFFKPQP</sequence>
<dbReference type="EMBL" id="JADXDR010000041">
    <property type="protein sequence ID" value="KAI7843281.1"/>
    <property type="molecule type" value="Genomic_DNA"/>
</dbReference>
<dbReference type="InterPro" id="IPR011335">
    <property type="entry name" value="Restrct_endonuc-II-like"/>
</dbReference>
<keyword evidence="3" id="KW-1185">Reference proteome</keyword>
<dbReference type="InterPro" id="IPR051703">
    <property type="entry name" value="NF-kappa-B_Signaling_Reg"/>
</dbReference>